<proteinExistence type="predicted"/>
<dbReference type="SUPFAM" id="SSF52833">
    <property type="entry name" value="Thioredoxin-like"/>
    <property type="match status" value="1"/>
</dbReference>
<dbReference type="HOGENOM" id="CLU_144073_2_0_6"/>
<gene>
    <name evidence="2" type="ORF">LFA_3195</name>
</gene>
<organism evidence="2 3">
    <name type="scientific">Legionella fallonii LLAP-10</name>
    <dbReference type="NCBI Taxonomy" id="1212491"/>
    <lineage>
        <taxon>Bacteria</taxon>
        <taxon>Pseudomonadati</taxon>
        <taxon>Pseudomonadota</taxon>
        <taxon>Gammaproteobacteria</taxon>
        <taxon>Legionellales</taxon>
        <taxon>Legionellaceae</taxon>
        <taxon>Legionella</taxon>
    </lineage>
</organism>
<dbReference type="InterPro" id="IPR039022">
    <property type="entry name" value="KaiB-like"/>
</dbReference>
<evidence type="ECO:0000259" key="1">
    <source>
        <dbReference type="SMART" id="SM01248"/>
    </source>
</evidence>
<dbReference type="EMBL" id="LN614827">
    <property type="protein sequence ID" value="CEG58531.1"/>
    <property type="molecule type" value="Genomic_DNA"/>
</dbReference>
<dbReference type="AlphaFoldDB" id="A0A098G993"/>
<dbReference type="GO" id="GO:0048511">
    <property type="term" value="P:rhythmic process"/>
    <property type="evidence" value="ECO:0007669"/>
    <property type="project" value="InterPro"/>
</dbReference>
<protein>
    <recommendedName>
        <fullName evidence="1">KaiB domain-containing protein</fullName>
    </recommendedName>
</protein>
<dbReference type="STRING" id="1212491.LFA_3195"/>
<reference evidence="3" key="1">
    <citation type="submission" date="2014-09" db="EMBL/GenBank/DDBJ databases">
        <authorList>
            <person name="Gomez-Valero L."/>
        </authorList>
    </citation>
    <scope>NUCLEOTIDE SEQUENCE [LARGE SCALE GENOMIC DNA]</scope>
    <source>
        <strain evidence="3">ATCC700992</strain>
    </source>
</reference>
<keyword evidence="3" id="KW-1185">Reference proteome</keyword>
<dbReference type="Proteomes" id="UP000032430">
    <property type="component" value="Chromosome I"/>
</dbReference>
<sequence>MTNKNTTPITISKNLLRLFVLGYTPIAKRAIENLNTVCNRSEISANYAFEVINLYDYPEYAEQEKIIATPLLIIKNKPSPMRLIGDLSNKDKVLEALIIGMLNYD</sequence>
<dbReference type="SMART" id="SM01248">
    <property type="entry name" value="KaiB"/>
    <property type="match status" value="1"/>
</dbReference>
<accession>A0A098G993</accession>
<dbReference type="Pfam" id="PF07689">
    <property type="entry name" value="KaiB"/>
    <property type="match status" value="1"/>
</dbReference>
<dbReference type="InterPro" id="IPR011649">
    <property type="entry name" value="KaiB_domain"/>
</dbReference>
<name>A0A098G993_9GAMM</name>
<evidence type="ECO:0000313" key="2">
    <source>
        <dbReference type="EMBL" id="CEG58531.1"/>
    </source>
</evidence>
<dbReference type="RefSeq" id="WP_045096830.1">
    <property type="nucleotide sequence ID" value="NZ_LN614827.1"/>
</dbReference>
<dbReference type="KEGG" id="lfa:LFA_3195"/>
<dbReference type="PANTHER" id="PTHR41709">
    <property type="entry name" value="KAIB-LIKE PROTEIN 1"/>
    <property type="match status" value="1"/>
</dbReference>
<evidence type="ECO:0000313" key="3">
    <source>
        <dbReference type="Proteomes" id="UP000032430"/>
    </source>
</evidence>
<dbReference type="InterPro" id="IPR036249">
    <property type="entry name" value="Thioredoxin-like_sf"/>
</dbReference>
<feature type="domain" description="KaiB" evidence="1">
    <location>
        <begin position="17"/>
        <end position="99"/>
    </location>
</feature>
<dbReference type="Gene3D" id="3.40.30.10">
    <property type="entry name" value="Glutaredoxin"/>
    <property type="match status" value="1"/>
</dbReference>
<dbReference type="PANTHER" id="PTHR41709:SF2">
    <property type="entry name" value="CIRCADIAN CLOCK PROTEIN KAIB2"/>
    <property type="match status" value="1"/>
</dbReference>